<evidence type="ECO:0000313" key="2">
    <source>
        <dbReference type="EMBL" id="TFF27391.1"/>
    </source>
</evidence>
<sequence length="316" mass="34387">MQRVSRRLAAAASLAGLAVGLAALPALAQETSGKGLWSLYDETLKGAKYIDLTHTITPKIPVWAGFADPTFAPAKAGKDIEGYAAKGDTYSYEKHGFEATDYHLPTDQLGTQLDPPAHWAPEYPAIDELPATYTLRPLVVISIVDQLKDDPNYALKVSDIEAWEKENGEIPDGSVVFVRSDWSKKWPDPALATLTKFPQVGLDALKFLHEKRHILFHGHEPLDTDSTPDLEGEYWLMHNGYAQAEGVANLDKVPATGCLVSIGYPKFGGGLGGYARYVAVCPSDWQYGVAIGANDAPLPKSDKPLHFDEAAGMRVR</sequence>
<feature type="signal peptide" evidence="1">
    <location>
        <begin position="1"/>
        <end position="28"/>
    </location>
</feature>
<keyword evidence="3" id="KW-1185">Reference proteome</keyword>
<evidence type="ECO:0000313" key="3">
    <source>
        <dbReference type="Proteomes" id="UP000298179"/>
    </source>
</evidence>
<gene>
    <name evidence="2" type="ORF">E3C22_02735</name>
</gene>
<dbReference type="PANTHER" id="PTHR43564">
    <property type="entry name" value="KYNURENINE FORMAMIDASE-LIKE PROTEIN"/>
    <property type="match status" value="1"/>
</dbReference>
<name>A0A4Y8RV33_9HYPH</name>
<dbReference type="AlphaFoldDB" id="A0A4Y8RV33"/>
<dbReference type="Proteomes" id="UP000298179">
    <property type="component" value="Unassembled WGS sequence"/>
</dbReference>
<dbReference type="InterPro" id="IPR007325">
    <property type="entry name" value="KFase/CYL"/>
</dbReference>
<dbReference type="RefSeq" id="WP_134759956.1">
    <property type="nucleotide sequence ID" value="NZ_SOZD01000001.1"/>
</dbReference>
<dbReference type="GO" id="GO:0004061">
    <property type="term" value="F:arylformamidase activity"/>
    <property type="evidence" value="ECO:0007669"/>
    <property type="project" value="InterPro"/>
</dbReference>
<protein>
    <submittedName>
        <fullName evidence="2">Cyclase family protein</fullName>
    </submittedName>
</protein>
<dbReference type="EMBL" id="SOZD01000001">
    <property type="protein sequence ID" value="TFF27391.1"/>
    <property type="molecule type" value="Genomic_DNA"/>
</dbReference>
<keyword evidence="1" id="KW-0732">Signal</keyword>
<organism evidence="2 3">
    <name type="scientific">Jiella endophytica</name>
    <dbReference type="NCBI Taxonomy" id="2558362"/>
    <lineage>
        <taxon>Bacteria</taxon>
        <taxon>Pseudomonadati</taxon>
        <taxon>Pseudomonadota</taxon>
        <taxon>Alphaproteobacteria</taxon>
        <taxon>Hyphomicrobiales</taxon>
        <taxon>Aurantimonadaceae</taxon>
        <taxon>Jiella</taxon>
    </lineage>
</organism>
<dbReference type="PANTHER" id="PTHR43564:SF2">
    <property type="entry name" value="BLR6059 PROTEIN"/>
    <property type="match status" value="1"/>
</dbReference>
<proteinExistence type="predicted"/>
<dbReference type="OrthoDB" id="9777007at2"/>
<reference evidence="2 3" key="1">
    <citation type="submission" date="2019-03" db="EMBL/GenBank/DDBJ databases">
        <title>Jiella endophytica sp. nov., a novel endophytic bacterium isolated from root of Ficus microcarpa Linn. f.</title>
        <authorList>
            <person name="Tuo L."/>
        </authorList>
    </citation>
    <scope>NUCLEOTIDE SEQUENCE [LARGE SCALE GENOMIC DNA]</scope>
    <source>
        <strain evidence="2 3">CBS5Q-3</strain>
    </source>
</reference>
<feature type="chain" id="PRO_5021420965" evidence="1">
    <location>
        <begin position="29"/>
        <end position="316"/>
    </location>
</feature>
<dbReference type="InterPro" id="IPR037175">
    <property type="entry name" value="KFase_sf"/>
</dbReference>
<accession>A0A4Y8RV33</accession>
<dbReference type="Pfam" id="PF04199">
    <property type="entry name" value="Cyclase"/>
    <property type="match status" value="1"/>
</dbReference>
<evidence type="ECO:0000256" key="1">
    <source>
        <dbReference type="SAM" id="SignalP"/>
    </source>
</evidence>
<dbReference type="SUPFAM" id="SSF102198">
    <property type="entry name" value="Putative cyclase"/>
    <property type="match status" value="1"/>
</dbReference>
<dbReference type="Gene3D" id="3.50.30.50">
    <property type="entry name" value="Putative cyclase"/>
    <property type="match status" value="1"/>
</dbReference>
<dbReference type="GO" id="GO:0019441">
    <property type="term" value="P:L-tryptophan catabolic process to kynurenine"/>
    <property type="evidence" value="ECO:0007669"/>
    <property type="project" value="InterPro"/>
</dbReference>
<comment type="caution">
    <text evidence="2">The sequence shown here is derived from an EMBL/GenBank/DDBJ whole genome shotgun (WGS) entry which is preliminary data.</text>
</comment>